<keyword evidence="3" id="KW-1185">Reference proteome</keyword>
<dbReference type="Proteomes" id="UP001249851">
    <property type="component" value="Unassembled WGS sequence"/>
</dbReference>
<dbReference type="CDD" id="cd22343">
    <property type="entry name" value="PDDEXK_lambda_exonuclease-like"/>
    <property type="match status" value="1"/>
</dbReference>
<sequence length="537" mass="60791">MESYGQFSGKGKTGSRDICLQQKKDELVELTEKANEIGLELTFDHESPSEVVNAKLVTNDGTIPNPLNLHSDWSNDFSDAPNFSWGDLYCYLINKKGYDQESLKAYKSLEGYRLHWDGHGYNLERNKNIYFEHHIMKISVKPTEREKTPLGNKPTYDGWIIIYKDGVVLSAHCPCIGGSDGTCRHIGAALIELEDTLRQIYSGHLHWREIIEKKKAVKPSTRNYDPRPKKAVNNENLVSQFRALLINTVPSAVGLHILPDHGLNEATEAIDEITEQTSTNGVPLTSIHGSPFSQEQPFTLDWISPFKTHAPRQGIKRKLNFNESEIDFVEKKTRLQSQQSDWFLYRKGRITASKCKRVASLKPTTSPSKIIKELLVNNTPQSTAMLQGLQNEDNIAEAFINKMDTAEGKKRVTITKCGLFVSKNHGFLGASPDGIITDPEETSPGVAEFKYTQVKLDETLTDVLLRQHICSKVQHNNAEAIQLNKNHKYYFQLYQQMFVTGYHWGVFVAQGTEGGLFYEKVTFTEALCLLFLINKLF</sequence>
<dbReference type="SUPFAM" id="SSF52980">
    <property type="entry name" value="Restriction endonuclease-like"/>
    <property type="match status" value="1"/>
</dbReference>
<protein>
    <recommendedName>
        <fullName evidence="1">YqaJ viral recombinase domain-containing protein</fullName>
    </recommendedName>
</protein>
<evidence type="ECO:0000313" key="3">
    <source>
        <dbReference type="Proteomes" id="UP001249851"/>
    </source>
</evidence>
<dbReference type="Gene3D" id="3.90.320.10">
    <property type="match status" value="1"/>
</dbReference>
<reference evidence="2" key="1">
    <citation type="journal article" date="2023" name="G3 (Bethesda)">
        <title>Whole genome assembly and annotation of the endangered Caribbean coral Acropora cervicornis.</title>
        <authorList>
            <person name="Selwyn J.D."/>
            <person name="Vollmer S.V."/>
        </authorList>
    </citation>
    <scope>NUCLEOTIDE SEQUENCE</scope>
    <source>
        <strain evidence="2">K2</strain>
    </source>
</reference>
<dbReference type="AlphaFoldDB" id="A0AAD9V8Z6"/>
<comment type="caution">
    <text evidence="2">The sequence shown here is derived from an EMBL/GenBank/DDBJ whole genome shotgun (WGS) entry which is preliminary data.</text>
</comment>
<accession>A0AAD9V8Z6</accession>
<dbReference type="PANTHER" id="PTHR47526:SF3">
    <property type="entry name" value="PHD-TYPE DOMAIN-CONTAINING PROTEIN"/>
    <property type="match status" value="1"/>
</dbReference>
<evidence type="ECO:0000259" key="1">
    <source>
        <dbReference type="Pfam" id="PF09588"/>
    </source>
</evidence>
<organism evidence="2 3">
    <name type="scientific">Acropora cervicornis</name>
    <name type="common">Staghorn coral</name>
    <dbReference type="NCBI Taxonomy" id="6130"/>
    <lineage>
        <taxon>Eukaryota</taxon>
        <taxon>Metazoa</taxon>
        <taxon>Cnidaria</taxon>
        <taxon>Anthozoa</taxon>
        <taxon>Hexacorallia</taxon>
        <taxon>Scleractinia</taxon>
        <taxon>Astrocoeniina</taxon>
        <taxon>Acroporidae</taxon>
        <taxon>Acropora</taxon>
    </lineage>
</organism>
<name>A0AAD9V8Z6_ACRCE</name>
<dbReference type="InterPro" id="IPR011335">
    <property type="entry name" value="Restrct_endonuc-II-like"/>
</dbReference>
<dbReference type="PANTHER" id="PTHR47526">
    <property type="entry name" value="ATP-DEPENDENT DNA HELICASE"/>
    <property type="match status" value="1"/>
</dbReference>
<reference evidence="2" key="2">
    <citation type="journal article" date="2023" name="Science">
        <title>Genomic signatures of disease resistance in endangered staghorn corals.</title>
        <authorList>
            <person name="Vollmer S.V."/>
            <person name="Selwyn J.D."/>
            <person name="Despard B.A."/>
            <person name="Roesel C.L."/>
        </authorList>
    </citation>
    <scope>NUCLEOTIDE SEQUENCE</scope>
    <source>
        <strain evidence="2">K2</strain>
    </source>
</reference>
<proteinExistence type="predicted"/>
<dbReference type="InterPro" id="IPR011604">
    <property type="entry name" value="PDDEXK-like_dom_sf"/>
</dbReference>
<dbReference type="Pfam" id="PF09588">
    <property type="entry name" value="YqaJ"/>
    <property type="match status" value="1"/>
</dbReference>
<dbReference type="EMBL" id="JARQWQ010000019">
    <property type="protein sequence ID" value="KAK2565726.1"/>
    <property type="molecule type" value="Genomic_DNA"/>
</dbReference>
<dbReference type="GO" id="GO:0006281">
    <property type="term" value="P:DNA repair"/>
    <property type="evidence" value="ECO:0007669"/>
    <property type="project" value="UniProtKB-ARBA"/>
</dbReference>
<dbReference type="InterPro" id="IPR019080">
    <property type="entry name" value="YqaJ_viral_recombinase"/>
</dbReference>
<feature type="domain" description="YqaJ viral recombinase" evidence="1">
    <location>
        <begin position="341"/>
        <end position="503"/>
    </location>
</feature>
<gene>
    <name evidence="2" type="ORF">P5673_010904</name>
</gene>
<evidence type="ECO:0000313" key="2">
    <source>
        <dbReference type="EMBL" id="KAK2565726.1"/>
    </source>
</evidence>